<gene>
    <name evidence="2" type="ORF">UFOPK2295_01678</name>
</gene>
<evidence type="ECO:0000256" key="1">
    <source>
        <dbReference type="SAM" id="MobiDB-lite"/>
    </source>
</evidence>
<protein>
    <submittedName>
        <fullName evidence="2">Unannotated protein</fullName>
    </submittedName>
</protein>
<dbReference type="EMBL" id="CAEZWV010000056">
    <property type="protein sequence ID" value="CAB4686149.1"/>
    <property type="molecule type" value="Genomic_DNA"/>
</dbReference>
<evidence type="ECO:0000313" key="2">
    <source>
        <dbReference type="EMBL" id="CAB4686149.1"/>
    </source>
</evidence>
<reference evidence="2" key="1">
    <citation type="submission" date="2020-05" db="EMBL/GenBank/DDBJ databases">
        <authorList>
            <person name="Chiriac C."/>
            <person name="Salcher M."/>
            <person name="Ghai R."/>
            <person name="Kavagutti S V."/>
        </authorList>
    </citation>
    <scope>NUCLEOTIDE SEQUENCE</scope>
</reference>
<name>A0A6J6NII0_9ZZZZ</name>
<proteinExistence type="predicted"/>
<sequence length="126" mass="13663">MGEPSSWYQPGEKSVPDGGSNLSWYEPSSSPVIRYVPAEFVQEEPDQIPHGTVSLILNALTQTPVIGLGPTLSTIFPVIIFPEERLTSKPPTSAEVIDVIVAAVTSVLPRKVERKLLSGVEPNRNL</sequence>
<organism evidence="2">
    <name type="scientific">freshwater metagenome</name>
    <dbReference type="NCBI Taxonomy" id="449393"/>
    <lineage>
        <taxon>unclassified sequences</taxon>
        <taxon>metagenomes</taxon>
        <taxon>ecological metagenomes</taxon>
    </lineage>
</organism>
<dbReference type="AlphaFoldDB" id="A0A6J6NII0"/>
<feature type="region of interest" description="Disordered" evidence="1">
    <location>
        <begin position="1"/>
        <end position="21"/>
    </location>
</feature>
<accession>A0A6J6NII0</accession>